<evidence type="ECO:0000259" key="8">
    <source>
        <dbReference type="Pfam" id="PF14533"/>
    </source>
</evidence>
<dbReference type="GO" id="GO:0006508">
    <property type="term" value="P:proteolysis"/>
    <property type="evidence" value="ECO:0007669"/>
    <property type="project" value="UniProtKB-KW"/>
</dbReference>
<keyword evidence="5" id="KW-0833">Ubl conjugation pathway</keyword>
<evidence type="ECO:0000313" key="9">
    <source>
        <dbReference type="EMBL" id="CAD7660539.1"/>
    </source>
</evidence>
<dbReference type="EMBL" id="CAJPVJ010020553">
    <property type="protein sequence ID" value="CAG2177677.1"/>
    <property type="molecule type" value="Genomic_DNA"/>
</dbReference>
<evidence type="ECO:0000256" key="2">
    <source>
        <dbReference type="ARBA" id="ARBA00009085"/>
    </source>
</evidence>
<evidence type="ECO:0000256" key="5">
    <source>
        <dbReference type="ARBA" id="ARBA00022786"/>
    </source>
</evidence>
<evidence type="ECO:0000313" key="10">
    <source>
        <dbReference type="Proteomes" id="UP000728032"/>
    </source>
</evidence>
<evidence type="ECO:0000256" key="3">
    <source>
        <dbReference type="ARBA" id="ARBA00012759"/>
    </source>
</evidence>
<evidence type="ECO:0000256" key="6">
    <source>
        <dbReference type="ARBA" id="ARBA00022801"/>
    </source>
</evidence>
<reference evidence="9" key="1">
    <citation type="submission" date="2020-11" db="EMBL/GenBank/DDBJ databases">
        <authorList>
            <person name="Tran Van P."/>
        </authorList>
    </citation>
    <scope>NUCLEOTIDE SEQUENCE</scope>
</reference>
<keyword evidence="10" id="KW-1185">Reference proteome</keyword>
<feature type="non-terminal residue" evidence="9">
    <location>
        <position position="130"/>
    </location>
</feature>
<evidence type="ECO:0000256" key="1">
    <source>
        <dbReference type="ARBA" id="ARBA00000707"/>
    </source>
</evidence>
<name>A0A7R9QXG6_9ACAR</name>
<comment type="catalytic activity">
    <reaction evidence="1">
        <text>Thiol-dependent hydrolysis of ester, thioester, amide, peptide and isopeptide bonds formed by the C-terminal Gly of ubiquitin (a 76-residue protein attached to proteins as an intracellular targeting signal).</text>
        <dbReference type="EC" id="3.4.19.12"/>
    </reaction>
</comment>
<keyword evidence="6" id="KW-0378">Hydrolase</keyword>
<comment type="similarity">
    <text evidence="2">Belongs to the peptidase C19 family.</text>
</comment>
<dbReference type="Proteomes" id="UP000728032">
    <property type="component" value="Unassembled WGS sequence"/>
</dbReference>
<keyword evidence="4" id="KW-0645">Protease</keyword>
<proteinExistence type="inferred from homology"/>
<dbReference type="AlphaFoldDB" id="A0A7R9QXG6"/>
<protein>
    <recommendedName>
        <fullName evidence="3">ubiquitinyl hydrolase 1</fullName>
        <ecNumber evidence="3">3.4.19.12</ecNumber>
    </recommendedName>
</protein>
<sequence length="130" mass="15325">DELRLEAGEFLVPVAHFHKEAYQTFGVPFLLKLKHKEMFTSVKDRIQKKLDIPDKEFEKYKFALVTTGRIQFINEENEYVINKEDFHAHTINSPLQSSSPSKPWLGLEHINKAPKRSRYNYLEKAIKIHN</sequence>
<feature type="domain" description="Ubiquitin carboxyl-terminal hydrolase C-terminal" evidence="8">
    <location>
        <begin position="1"/>
        <end position="114"/>
    </location>
</feature>
<dbReference type="EC" id="3.4.19.12" evidence="3"/>
<dbReference type="OrthoDB" id="289038at2759"/>
<evidence type="ECO:0000256" key="7">
    <source>
        <dbReference type="ARBA" id="ARBA00022807"/>
    </source>
</evidence>
<evidence type="ECO:0000256" key="4">
    <source>
        <dbReference type="ARBA" id="ARBA00022670"/>
    </source>
</evidence>
<dbReference type="InterPro" id="IPR029346">
    <property type="entry name" value="USP_C"/>
</dbReference>
<organism evidence="9">
    <name type="scientific">Oppiella nova</name>
    <dbReference type="NCBI Taxonomy" id="334625"/>
    <lineage>
        <taxon>Eukaryota</taxon>
        <taxon>Metazoa</taxon>
        <taxon>Ecdysozoa</taxon>
        <taxon>Arthropoda</taxon>
        <taxon>Chelicerata</taxon>
        <taxon>Arachnida</taxon>
        <taxon>Acari</taxon>
        <taxon>Acariformes</taxon>
        <taxon>Sarcoptiformes</taxon>
        <taxon>Oribatida</taxon>
        <taxon>Brachypylina</taxon>
        <taxon>Oppioidea</taxon>
        <taxon>Oppiidae</taxon>
        <taxon>Oppiella</taxon>
    </lineage>
</organism>
<keyword evidence="7" id="KW-0788">Thiol protease</keyword>
<gene>
    <name evidence="9" type="ORF">ONB1V03_LOCUS17105</name>
</gene>
<accession>A0A7R9QXG6</accession>
<dbReference type="Pfam" id="PF14533">
    <property type="entry name" value="USP7_C2"/>
    <property type="match status" value="1"/>
</dbReference>
<dbReference type="GO" id="GO:0004843">
    <property type="term" value="F:cysteine-type deubiquitinase activity"/>
    <property type="evidence" value="ECO:0007669"/>
    <property type="project" value="UniProtKB-EC"/>
</dbReference>
<dbReference type="EMBL" id="OC935378">
    <property type="protein sequence ID" value="CAD7660539.1"/>
    <property type="molecule type" value="Genomic_DNA"/>
</dbReference>